<dbReference type="InterPro" id="IPR050807">
    <property type="entry name" value="TransReg_Diox_bact_type"/>
</dbReference>
<dbReference type="InterPro" id="IPR011051">
    <property type="entry name" value="RmlC_Cupin_sf"/>
</dbReference>
<reference evidence="3 4" key="1">
    <citation type="submission" date="2020-06" db="EMBL/GenBank/DDBJ databases">
        <title>Rhizobium sp.nov. isolated from the tomato plant.</title>
        <authorList>
            <person name="Thin K.K."/>
            <person name="Zhang X."/>
            <person name="He S."/>
        </authorList>
    </citation>
    <scope>NUCLEOTIDE SEQUENCE [LARGE SCALE GENOMIC DNA]</scope>
    <source>
        <strain evidence="3 4">DBTS2</strain>
    </source>
</reference>
<dbReference type="Pfam" id="PF01381">
    <property type="entry name" value="HTH_3"/>
    <property type="match status" value="1"/>
</dbReference>
<dbReference type="CDD" id="cd02209">
    <property type="entry name" value="cupin_XRE_C"/>
    <property type="match status" value="1"/>
</dbReference>
<dbReference type="Proteomes" id="UP000659172">
    <property type="component" value="Unassembled WGS sequence"/>
</dbReference>
<keyword evidence="4" id="KW-1185">Reference proteome</keyword>
<gene>
    <name evidence="3" type="ORF">HV823_15505</name>
</gene>
<organism evidence="3 4">
    <name type="scientific">Mycoplana rhizolycopersici</name>
    <dbReference type="NCBI Taxonomy" id="2746702"/>
    <lineage>
        <taxon>Bacteria</taxon>
        <taxon>Pseudomonadati</taxon>
        <taxon>Pseudomonadota</taxon>
        <taxon>Alphaproteobacteria</taxon>
        <taxon>Hyphomicrobiales</taxon>
        <taxon>Rhizobiaceae</taxon>
        <taxon>Mycoplana</taxon>
    </lineage>
</organism>
<dbReference type="InterPro" id="IPR010982">
    <property type="entry name" value="Lambda_DNA-bd_dom_sf"/>
</dbReference>
<dbReference type="InterPro" id="IPR013096">
    <property type="entry name" value="Cupin_2"/>
</dbReference>
<feature type="domain" description="HTH cro/C1-type" evidence="2">
    <location>
        <begin position="17"/>
        <end position="71"/>
    </location>
</feature>
<name>A0ABX2QFU3_9HYPH</name>
<evidence type="ECO:0000259" key="2">
    <source>
        <dbReference type="PROSITE" id="PS50943"/>
    </source>
</evidence>
<proteinExistence type="predicted"/>
<dbReference type="InterPro" id="IPR014710">
    <property type="entry name" value="RmlC-like_jellyroll"/>
</dbReference>
<keyword evidence="1" id="KW-0238">DNA-binding</keyword>
<dbReference type="SMART" id="SM00530">
    <property type="entry name" value="HTH_XRE"/>
    <property type="match status" value="1"/>
</dbReference>
<dbReference type="Pfam" id="PF07883">
    <property type="entry name" value="Cupin_2"/>
    <property type="match status" value="1"/>
</dbReference>
<dbReference type="CDD" id="cd00093">
    <property type="entry name" value="HTH_XRE"/>
    <property type="match status" value="1"/>
</dbReference>
<dbReference type="Gene3D" id="2.60.120.10">
    <property type="entry name" value="Jelly Rolls"/>
    <property type="match status" value="1"/>
</dbReference>
<evidence type="ECO:0000313" key="3">
    <source>
        <dbReference type="EMBL" id="NVP56661.1"/>
    </source>
</evidence>
<sequence length="193" mass="21250">MMENETDHIDIVIAERLKALRGGRGLTLDELSNRSGVSRAMISRIERGEASPTAQLLSRLCAALDVTLSTFFASERDEKGPLARRAEQPIWRDPETGYERRAISPPQTASRIDVVEVELPAGARVAYPPETGKAGMSQHVWLFSGVLEMTVANVTYRLEPGDCLYMSISEGHIFHNTGDAAAHYAVVLDRGRN</sequence>
<evidence type="ECO:0000313" key="4">
    <source>
        <dbReference type="Proteomes" id="UP000659172"/>
    </source>
</evidence>
<accession>A0ABX2QFU3</accession>
<dbReference type="Gene3D" id="1.10.260.40">
    <property type="entry name" value="lambda repressor-like DNA-binding domains"/>
    <property type="match status" value="1"/>
</dbReference>
<dbReference type="PANTHER" id="PTHR46797">
    <property type="entry name" value="HTH-TYPE TRANSCRIPTIONAL REGULATOR"/>
    <property type="match status" value="1"/>
</dbReference>
<dbReference type="PROSITE" id="PS50943">
    <property type="entry name" value="HTH_CROC1"/>
    <property type="match status" value="1"/>
</dbReference>
<dbReference type="SUPFAM" id="SSF51182">
    <property type="entry name" value="RmlC-like cupins"/>
    <property type="match status" value="1"/>
</dbReference>
<dbReference type="RefSeq" id="WP_176950639.1">
    <property type="nucleotide sequence ID" value="NZ_JABXYK010000009.1"/>
</dbReference>
<dbReference type="EMBL" id="JABXYK010000009">
    <property type="protein sequence ID" value="NVP56661.1"/>
    <property type="molecule type" value="Genomic_DNA"/>
</dbReference>
<dbReference type="InterPro" id="IPR001387">
    <property type="entry name" value="Cro/C1-type_HTH"/>
</dbReference>
<evidence type="ECO:0000256" key="1">
    <source>
        <dbReference type="ARBA" id="ARBA00023125"/>
    </source>
</evidence>
<protein>
    <submittedName>
        <fullName evidence="3">Helix-turn-helix transcriptional regulator</fullName>
    </submittedName>
</protein>
<dbReference type="SUPFAM" id="SSF47413">
    <property type="entry name" value="lambda repressor-like DNA-binding domains"/>
    <property type="match status" value="1"/>
</dbReference>
<dbReference type="PANTHER" id="PTHR46797:SF10">
    <property type="entry name" value="BLR1115 PROTEIN"/>
    <property type="match status" value="1"/>
</dbReference>
<comment type="caution">
    <text evidence="3">The sequence shown here is derived from an EMBL/GenBank/DDBJ whole genome shotgun (WGS) entry which is preliminary data.</text>
</comment>